<reference evidence="1" key="2">
    <citation type="submission" date="2020-09" db="EMBL/GenBank/DDBJ databases">
        <authorList>
            <person name="Sun Q."/>
            <person name="Sedlacek I."/>
        </authorList>
    </citation>
    <scope>NUCLEOTIDE SEQUENCE</scope>
    <source>
        <strain evidence="1">CCM 7684</strain>
    </source>
</reference>
<organism evidence="1 2">
    <name type="scientific">Agaricicola taiwanensis</name>
    <dbReference type="NCBI Taxonomy" id="591372"/>
    <lineage>
        <taxon>Bacteria</taxon>
        <taxon>Pseudomonadati</taxon>
        <taxon>Pseudomonadota</taxon>
        <taxon>Alphaproteobacteria</taxon>
        <taxon>Rhodobacterales</taxon>
        <taxon>Paracoccaceae</taxon>
        <taxon>Agaricicola</taxon>
    </lineage>
</organism>
<sequence>MSRTYTLQDLQALTLSELHALRGTLYRELALAPPHSEDARQTFASLDAVNRVIRQRATGPRMG</sequence>
<comment type="caution">
    <text evidence="1">The sequence shown here is derived from an EMBL/GenBank/DDBJ whole genome shotgun (WGS) entry which is preliminary data.</text>
</comment>
<accession>A0A8J2VN76</accession>
<protein>
    <submittedName>
        <fullName evidence="1">Uncharacterized protein</fullName>
    </submittedName>
</protein>
<dbReference type="RefSeq" id="WP_188408445.1">
    <property type="nucleotide sequence ID" value="NZ_BMCP01000001.1"/>
</dbReference>
<name>A0A8J2VN76_9RHOB</name>
<dbReference type="Proteomes" id="UP000602745">
    <property type="component" value="Unassembled WGS sequence"/>
</dbReference>
<dbReference type="AlphaFoldDB" id="A0A8J2VN76"/>
<gene>
    <name evidence="1" type="ORF">GCM10007276_08570</name>
</gene>
<dbReference type="EMBL" id="BMCP01000001">
    <property type="protein sequence ID" value="GGE33568.1"/>
    <property type="molecule type" value="Genomic_DNA"/>
</dbReference>
<evidence type="ECO:0000313" key="2">
    <source>
        <dbReference type="Proteomes" id="UP000602745"/>
    </source>
</evidence>
<reference evidence="1" key="1">
    <citation type="journal article" date="2014" name="Int. J. Syst. Evol. Microbiol.">
        <title>Complete genome sequence of Corynebacterium casei LMG S-19264T (=DSM 44701T), isolated from a smear-ripened cheese.</title>
        <authorList>
            <consortium name="US DOE Joint Genome Institute (JGI-PGF)"/>
            <person name="Walter F."/>
            <person name="Albersmeier A."/>
            <person name="Kalinowski J."/>
            <person name="Ruckert C."/>
        </authorList>
    </citation>
    <scope>NUCLEOTIDE SEQUENCE</scope>
    <source>
        <strain evidence="1">CCM 7684</strain>
    </source>
</reference>
<keyword evidence="2" id="KW-1185">Reference proteome</keyword>
<evidence type="ECO:0000313" key="1">
    <source>
        <dbReference type="EMBL" id="GGE33568.1"/>
    </source>
</evidence>
<proteinExistence type="predicted"/>